<dbReference type="SMART" id="SM00249">
    <property type="entry name" value="PHD"/>
    <property type="match status" value="1"/>
</dbReference>
<evidence type="ECO:0000313" key="7">
    <source>
        <dbReference type="Proteomes" id="UP001165289"/>
    </source>
</evidence>
<dbReference type="Gene3D" id="3.30.40.10">
    <property type="entry name" value="Zinc/RING finger domain, C3HC4 (zinc finger)"/>
    <property type="match status" value="1"/>
</dbReference>
<evidence type="ECO:0000256" key="4">
    <source>
        <dbReference type="SAM" id="MobiDB-lite"/>
    </source>
</evidence>
<dbReference type="Pfam" id="PF10491">
    <property type="entry name" value="Nrf1_DNA-bind"/>
    <property type="match status" value="1"/>
</dbReference>
<feature type="region of interest" description="Disordered" evidence="4">
    <location>
        <begin position="162"/>
        <end position="184"/>
    </location>
</feature>
<keyword evidence="3" id="KW-0862">Zinc</keyword>
<dbReference type="PANTHER" id="PTHR34718:SF2">
    <property type="entry name" value="PHD-TYPE DOMAIN-CONTAINING PROTEIN"/>
    <property type="match status" value="1"/>
</dbReference>
<proteinExistence type="predicted"/>
<dbReference type="Proteomes" id="UP001165289">
    <property type="component" value="Unassembled WGS sequence"/>
</dbReference>
<evidence type="ECO:0000256" key="3">
    <source>
        <dbReference type="ARBA" id="ARBA00022833"/>
    </source>
</evidence>
<organism evidence="6 7">
    <name type="scientific">Oopsacas minuta</name>
    <dbReference type="NCBI Taxonomy" id="111878"/>
    <lineage>
        <taxon>Eukaryota</taxon>
        <taxon>Metazoa</taxon>
        <taxon>Porifera</taxon>
        <taxon>Hexactinellida</taxon>
        <taxon>Hexasterophora</taxon>
        <taxon>Lyssacinosida</taxon>
        <taxon>Leucopsacidae</taxon>
        <taxon>Oopsacas</taxon>
    </lineage>
</organism>
<dbReference type="SUPFAM" id="SSF54001">
    <property type="entry name" value="Cysteine proteinases"/>
    <property type="match status" value="1"/>
</dbReference>
<feature type="compositionally biased region" description="Low complexity" evidence="4">
    <location>
        <begin position="164"/>
        <end position="178"/>
    </location>
</feature>
<evidence type="ECO:0000313" key="6">
    <source>
        <dbReference type="EMBL" id="KAI6660097.1"/>
    </source>
</evidence>
<sequence>MPKIPKLTKNNAIMVLTDILSEFRSVTGEYAGAVFSWHGKLGSLGPEKFQSYITGNSAEISRTLLTNQISTSTSASSKPVRDHEILKLLDGDISGYNVQGLRRLVSAIIKVSTGKGMFFWNDPSLKPPFWPERVPFENIKSACKIHLRMIIESYKDYSMKARVSVRPQSQKSPSSSQASRHDIYRDRSRSPLDFARDVIHQESDVDTSDDSFDELFQQPVIASNKPISDPQTPTPTSSLVTLLGVKPLDPIQIITPPISLNEKNLSISELSSRNTFLTGTTINAFCTLLKKNFPHLQGLQDTILSENRQFVKAPRPSIQLHHDGALHWVCSSIDVEGHVTLYDSLSTGRISDELAVQLAFLYGNDADHELKVALAPIQQQRGGADCGLFAAAVCLTIATGGDPTQVYWKQSRMRSHLTDCFNSEILTPFPKIERIVLRSRLTTNLGTDLKIKLWCLCHLPSCASKNMIECPKCLKWFHKPCVGLEDIDKDIDNFYCHNCRESPNI</sequence>
<protein>
    <submittedName>
        <fullName evidence="6">Calcium-responsive transcription factor</fullName>
    </submittedName>
</protein>
<accession>A0AAV7KFK6</accession>
<dbReference type="InterPro" id="IPR001965">
    <property type="entry name" value="Znf_PHD"/>
</dbReference>
<comment type="caution">
    <text evidence="6">The sequence shown here is derived from an EMBL/GenBank/DDBJ whole genome shotgun (WGS) entry which is preliminary data.</text>
</comment>
<dbReference type="InterPro" id="IPR011011">
    <property type="entry name" value="Znf_FYVE_PHD"/>
</dbReference>
<evidence type="ECO:0000256" key="1">
    <source>
        <dbReference type="ARBA" id="ARBA00022723"/>
    </source>
</evidence>
<evidence type="ECO:0000259" key="5">
    <source>
        <dbReference type="SMART" id="SM00249"/>
    </source>
</evidence>
<name>A0AAV7KFK6_9METZ</name>
<dbReference type="InterPro" id="IPR019525">
    <property type="entry name" value="Nrf1_NLS/DNA-bd_dimer"/>
</dbReference>
<reference evidence="6 7" key="1">
    <citation type="journal article" date="2023" name="BMC Biol.">
        <title>The compact genome of the sponge Oopsacas minuta (Hexactinellida) is lacking key metazoan core genes.</title>
        <authorList>
            <person name="Santini S."/>
            <person name="Schenkelaars Q."/>
            <person name="Jourda C."/>
            <person name="Duchesne M."/>
            <person name="Belahbib H."/>
            <person name="Rocher C."/>
            <person name="Selva M."/>
            <person name="Riesgo A."/>
            <person name="Vervoort M."/>
            <person name="Leys S.P."/>
            <person name="Kodjabachian L."/>
            <person name="Le Bivic A."/>
            <person name="Borchiellini C."/>
            <person name="Claverie J.M."/>
            <person name="Renard E."/>
        </authorList>
    </citation>
    <scope>NUCLEOTIDE SEQUENCE [LARGE SCALE GENOMIC DNA]</scope>
    <source>
        <strain evidence="6">SPO-2</strain>
    </source>
</reference>
<dbReference type="SUPFAM" id="SSF57903">
    <property type="entry name" value="FYVE/PHD zinc finger"/>
    <property type="match status" value="1"/>
</dbReference>
<dbReference type="EMBL" id="JAKMXF010000044">
    <property type="protein sequence ID" value="KAI6660097.1"/>
    <property type="molecule type" value="Genomic_DNA"/>
</dbReference>
<dbReference type="Gene3D" id="3.40.395.10">
    <property type="entry name" value="Adenoviral Proteinase, Chain A"/>
    <property type="match status" value="1"/>
</dbReference>
<evidence type="ECO:0000256" key="2">
    <source>
        <dbReference type="ARBA" id="ARBA00022771"/>
    </source>
</evidence>
<keyword evidence="1" id="KW-0479">Metal-binding</keyword>
<dbReference type="AlphaFoldDB" id="A0AAV7KFK6"/>
<dbReference type="InterPro" id="IPR013083">
    <property type="entry name" value="Znf_RING/FYVE/PHD"/>
</dbReference>
<dbReference type="PANTHER" id="PTHR34718">
    <property type="entry name" value="PHD-TYPE DOMAIN-CONTAINING PROTEIN"/>
    <property type="match status" value="1"/>
</dbReference>
<gene>
    <name evidence="6" type="ORF">LOD99_14438</name>
</gene>
<dbReference type="InterPro" id="IPR038765">
    <property type="entry name" value="Papain-like_cys_pep_sf"/>
</dbReference>
<dbReference type="GO" id="GO:0008270">
    <property type="term" value="F:zinc ion binding"/>
    <property type="evidence" value="ECO:0007669"/>
    <property type="project" value="UniProtKB-KW"/>
</dbReference>
<keyword evidence="7" id="KW-1185">Reference proteome</keyword>
<feature type="domain" description="Zinc finger PHD-type" evidence="5">
    <location>
        <begin position="454"/>
        <end position="500"/>
    </location>
</feature>
<keyword evidence="2" id="KW-0863">Zinc-finger</keyword>